<dbReference type="Proteomes" id="UP000034085">
    <property type="component" value="Chromosome"/>
</dbReference>
<dbReference type="PIRSF" id="PIRSF037112">
    <property type="entry name" value="Antirestriction_ArdC"/>
    <property type="match status" value="1"/>
</dbReference>
<dbReference type="Pfam" id="PF08401">
    <property type="entry name" value="ArdcN"/>
    <property type="match status" value="1"/>
</dbReference>
<accession>A0A0F6TWU6</accession>
<dbReference type="OrthoDB" id="9792687at2"/>
<sequence>MNRSIDLYQKVTDEIIAALEKGVIPWVRPWREGEPVVPMNALSGRLYHGINIPLLWNSAERQGYESDRWLTFTQIRNAGGSIRKGEKSTLAVFYLPQQREVVDSQGVVVMDIDGNPKITTYAVVREFRLFNIQQCDGLPDAFSQPVVMVDDPITAAEQVGRQSGVVITHRRQNRAYYSPGRDCIVMPHPEQFDLRDDYYGTLLHELTHATGHASRLNRDGITAGKHSFGDPVYSFEELVAEMGSAFLCAHVGIQAKLQHDSYIASWLKILQQDKRAIFRASGLARNACEYLLERAQQPLALSA</sequence>
<dbReference type="AlphaFoldDB" id="A0A0F6TWU6"/>
<dbReference type="RefSeq" id="WP_046487476.1">
    <property type="nucleotide sequence ID" value="NZ_CP011132.1"/>
</dbReference>
<feature type="domain" description="N-terminal" evidence="1">
    <location>
        <begin position="6"/>
        <end position="130"/>
    </location>
</feature>
<evidence type="ECO:0000313" key="3">
    <source>
        <dbReference type="EMBL" id="AKE60117.1"/>
    </source>
</evidence>
<feature type="domain" description="Polyvalent protein metallopeptidase" evidence="2">
    <location>
        <begin position="155"/>
        <end position="281"/>
    </location>
</feature>
<gene>
    <name evidence="3" type="ORF">F384_16950</name>
</gene>
<reference evidence="3 4" key="1">
    <citation type="journal article" date="2013" name="Appl. Microbiol. Biotechnol.">
        <title>Glycerol assimilation and production of 1,3-propanediol by Citrobacter amalonaticus Y19.</title>
        <authorList>
            <person name="Ainala S.K."/>
            <person name="Ashok S."/>
            <person name="Ko Y."/>
            <person name="Park S."/>
        </authorList>
    </citation>
    <scope>NUCLEOTIDE SEQUENCE [LARGE SCALE GENOMIC DNA]</scope>
    <source>
        <strain evidence="3 4">Y19</strain>
    </source>
</reference>
<evidence type="ECO:0000259" key="1">
    <source>
        <dbReference type="Pfam" id="PF08401"/>
    </source>
</evidence>
<dbReference type="PATRIC" id="fig|1261127.3.peg.3547"/>
<organism evidence="3 4">
    <name type="scientific">Citrobacter amalonaticus Y19</name>
    <dbReference type="NCBI Taxonomy" id="1261127"/>
    <lineage>
        <taxon>Bacteria</taxon>
        <taxon>Pseudomonadati</taxon>
        <taxon>Pseudomonadota</taxon>
        <taxon>Gammaproteobacteria</taxon>
        <taxon>Enterobacterales</taxon>
        <taxon>Enterobacteriaceae</taxon>
        <taxon>Citrobacter</taxon>
    </lineage>
</organism>
<dbReference type="EMBL" id="CP011132">
    <property type="protein sequence ID" value="AKE60117.1"/>
    <property type="molecule type" value="Genomic_DNA"/>
</dbReference>
<dbReference type="GO" id="GO:0003697">
    <property type="term" value="F:single-stranded DNA binding"/>
    <property type="evidence" value="ECO:0007669"/>
    <property type="project" value="InterPro"/>
</dbReference>
<dbReference type="HOGENOM" id="CLU_041111_0_2_6"/>
<dbReference type="InterPro" id="IPR041459">
    <property type="entry name" value="MPTase-PolyVal"/>
</dbReference>
<dbReference type="InterPro" id="IPR013610">
    <property type="entry name" value="ArdC_N"/>
</dbReference>
<proteinExistence type="predicted"/>
<dbReference type="KEGG" id="cama:F384_16950"/>
<protein>
    <submittedName>
        <fullName evidence="3">DNA primase</fullName>
    </submittedName>
</protein>
<evidence type="ECO:0000313" key="4">
    <source>
        <dbReference type="Proteomes" id="UP000034085"/>
    </source>
</evidence>
<dbReference type="Pfam" id="PF18818">
    <property type="entry name" value="MPTase-PolyVal"/>
    <property type="match status" value="1"/>
</dbReference>
<dbReference type="InterPro" id="IPR017113">
    <property type="entry name" value="Antirestriction_ArdC"/>
</dbReference>
<evidence type="ECO:0000259" key="2">
    <source>
        <dbReference type="Pfam" id="PF18818"/>
    </source>
</evidence>
<name>A0A0F6TWU6_CITAM</name>